<dbReference type="AlphaFoldDB" id="A0A837ITJ9"/>
<proteinExistence type="predicted"/>
<evidence type="ECO:0000313" key="2">
    <source>
        <dbReference type="Proteomes" id="UP000035618"/>
    </source>
</evidence>
<reference evidence="1 2" key="1">
    <citation type="journal article" date="2015" name="BMC Microbiol.">
        <title>Lactobacillus ruminis strains cluster according to their mammalian gut source.</title>
        <authorList>
            <person name="O' Donnell M.M."/>
            <person name="Harris H.M."/>
            <person name="Lynch D.B."/>
            <person name="Ross R.P."/>
            <person name="O'Toole P.W."/>
        </authorList>
    </citation>
    <scope>NUCLEOTIDE SEQUENCE [LARGE SCALE GENOMIC DNA]</scope>
    <source>
        <strain evidence="1 2">ATCC 27780</strain>
    </source>
</reference>
<accession>A0A837ITJ9</accession>
<dbReference type="Proteomes" id="UP000035618">
    <property type="component" value="Unassembled WGS sequence"/>
</dbReference>
<protein>
    <submittedName>
        <fullName evidence="1">Uncharacterized protein</fullName>
    </submittedName>
</protein>
<dbReference type="EMBL" id="JHAJ01000045">
    <property type="protein sequence ID" value="KLA46632.1"/>
    <property type="molecule type" value="Genomic_DNA"/>
</dbReference>
<evidence type="ECO:0000313" key="1">
    <source>
        <dbReference type="EMBL" id="KLA46632.1"/>
    </source>
</evidence>
<name>A0A837ITJ9_9LACO</name>
<gene>
    <name evidence="1" type="ORF">LRB_752</name>
</gene>
<comment type="caution">
    <text evidence="1">The sequence shown here is derived from an EMBL/GenBank/DDBJ whole genome shotgun (WGS) entry which is preliminary data.</text>
</comment>
<organism evidence="1 2">
    <name type="scientific">Ligilactobacillus ruminis</name>
    <dbReference type="NCBI Taxonomy" id="1623"/>
    <lineage>
        <taxon>Bacteria</taxon>
        <taxon>Bacillati</taxon>
        <taxon>Bacillota</taxon>
        <taxon>Bacilli</taxon>
        <taxon>Lactobacillales</taxon>
        <taxon>Lactobacillaceae</taxon>
        <taxon>Ligilactobacillus</taxon>
    </lineage>
</organism>
<sequence>MISSKKGPGMKVPGPFFLWKAGNLWDILPEGRNMMFPDSKYKHEITFF</sequence>